<feature type="domain" description="RSE1/DDB1/CPSF1 C-terminal" evidence="2">
    <location>
        <begin position="700"/>
        <end position="800"/>
    </location>
</feature>
<feature type="domain" description="RSE1/DDB1/CPSF1 second beta-propeller" evidence="3">
    <location>
        <begin position="86"/>
        <end position="156"/>
    </location>
</feature>
<organism evidence="4 5">
    <name type="scientific">Spodoptera exigua</name>
    <name type="common">Beet armyworm</name>
    <name type="synonym">Noctua fulgens</name>
    <dbReference type="NCBI Taxonomy" id="7107"/>
    <lineage>
        <taxon>Eukaryota</taxon>
        <taxon>Metazoa</taxon>
        <taxon>Ecdysozoa</taxon>
        <taxon>Arthropoda</taxon>
        <taxon>Hexapoda</taxon>
        <taxon>Insecta</taxon>
        <taxon>Pterygota</taxon>
        <taxon>Neoptera</taxon>
        <taxon>Endopterygota</taxon>
        <taxon>Lepidoptera</taxon>
        <taxon>Glossata</taxon>
        <taxon>Ditrysia</taxon>
        <taxon>Noctuoidea</taxon>
        <taxon>Noctuidae</taxon>
        <taxon>Amphipyrinae</taxon>
        <taxon>Spodoptera</taxon>
    </lineage>
</organism>
<feature type="region of interest" description="Disordered" evidence="1">
    <location>
        <begin position="840"/>
        <end position="861"/>
    </location>
</feature>
<evidence type="ECO:0000256" key="1">
    <source>
        <dbReference type="SAM" id="MobiDB-lite"/>
    </source>
</evidence>
<feature type="compositionally biased region" description="Polar residues" evidence="1">
    <location>
        <begin position="840"/>
        <end position="852"/>
    </location>
</feature>
<name>A0A922MFL8_SPOEX</name>
<dbReference type="Gene3D" id="2.130.10.10">
    <property type="entry name" value="YVTN repeat-like/Quinoprotein amine dehydrogenase"/>
    <property type="match status" value="3"/>
</dbReference>
<reference evidence="4" key="1">
    <citation type="journal article" date="2021" name="G3 (Bethesda)">
        <title>Genome and transcriptome analysis of the beet armyworm Spodoptera exigua reveals targets for pest control. .</title>
        <authorList>
            <person name="Simon S."/>
            <person name="Breeschoten T."/>
            <person name="Jansen H.J."/>
            <person name="Dirks R.P."/>
            <person name="Schranz M.E."/>
            <person name="Ros V.I.D."/>
        </authorList>
    </citation>
    <scope>NUCLEOTIDE SEQUENCE</scope>
    <source>
        <strain evidence="4">TB_SE_WUR_2020</strain>
    </source>
</reference>
<evidence type="ECO:0000259" key="2">
    <source>
        <dbReference type="Pfam" id="PF03178"/>
    </source>
</evidence>
<gene>
    <name evidence="4" type="ORF">HF086_016916</name>
</gene>
<evidence type="ECO:0000259" key="3">
    <source>
        <dbReference type="Pfam" id="PF23726"/>
    </source>
</evidence>
<dbReference type="InterPro" id="IPR004871">
    <property type="entry name" value="RSE1/DDB1/CPSF1_C"/>
</dbReference>
<dbReference type="InterPro" id="IPR058543">
    <property type="entry name" value="Beta-prop_RSE1/DDB1/CPSF1_2nd"/>
</dbReference>
<dbReference type="InterPro" id="IPR050358">
    <property type="entry name" value="RSE1/DDB1/CFT1"/>
</dbReference>
<dbReference type="GO" id="GO:0005634">
    <property type="term" value="C:nucleus"/>
    <property type="evidence" value="ECO:0007669"/>
    <property type="project" value="InterPro"/>
</dbReference>
<feature type="domain" description="RSE1/DDB1/CPSF1 second beta-propeller" evidence="3">
    <location>
        <begin position="462"/>
        <end position="527"/>
    </location>
</feature>
<sequence length="911" mass="101233">MRQSLSSLHYSVRTVRSFHLDRAAASVLTTCVSLSLAYTTPSAPCAASIWTAPPRPCSPHASMCVIEEDFLFLGSRLGNSLLLRVTERENRMLFSVDKPLEATVDLTVSENGQEINEVDNSEFMTGSPTIFAGNLGNNKFMVQVTTTAIRLVKGRNNCSSIAVLIVSESELHERDAIIVLSRELDNPSANRLMAIFSFNGSNTCKIRYDIFTPFICLLHDADGLLLGGWAAGRCRSARRLGLVGRAIPWTPILCGNTSLRVQMDSGDVVEASGRLAPTRQSVPHRPPLLRATVYRDLSGLFSPPDAGNTQIMLAEQSKNPGVPRRISRWWKKYLVEVKPTYWLFVLRLNGNLEIYSLPEMRLSFLVRDACAGNRAYKYPRGNLKLRFSRARVSFPFGYSAEPLSSPDDSYEAALLKENVRQASVLLPQFAKVSFFTNFVKNTWGYVLLSWFMLNYPSRIPSRTLDTSGNVGGYNGVFVCGRTPHLVLVSARGELRLHALAHDHAPVASFAAFHNTNCPQGFLYFNAKVTYSAPVASFAAFHNTNCPQGFLYFNAKVTYSAPVASFAAFHNTNCPQGFLYFNAKVTYSAPVASFAAFHNTNCPQGFLYFNAKVTYSAPVASFAAFHNTNCPQGFLYFNAKSSLRISALPTHLSYDAAWPVRKVPLRVTPHFVTFHLESKTYCLVASTSTPTTSFPYPHQEKFFVTLFSPVSWEIIPNTRIELDDWEHVTCLKNVSLSYEGTSEDITSRGRIIIYDIIDVVPEPGQPLTKNRFKELYAKEQKGPVTALTQVLGYLISAVGQKNLVLVADVYKSISLLRYQAQHRTLSLVSRDLRSAQVRNKSVMNSSPQKGTYKSSRRSVGGGPARGMLDGDLVAQYSTMPNAEKLDIAKKIGTKVEEIMSDLYEIDRLTAHF</sequence>
<dbReference type="Pfam" id="PF23726">
    <property type="entry name" value="Beta-prop_RSE1_2nd"/>
    <property type="match status" value="2"/>
</dbReference>
<dbReference type="EMBL" id="JACEFF010000520">
    <property type="protein sequence ID" value="KAH9636042.1"/>
    <property type="molecule type" value="Genomic_DNA"/>
</dbReference>
<dbReference type="PANTHER" id="PTHR10644">
    <property type="entry name" value="DNA REPAIR/RNA PROCESSING CPSF FAMILY"/>
    <property type="match status" value="1"/>
</dbReference>
<dbReference type="InterPro" id="IPR015943">
    <property type="entry name" value="WD40/YVTN_repeat-like_dom_sf"/>
</dbReference>
<dbReference type="Pfam" id="PF03178">
    <property type="entry name" value="CPSF_A"/>
    <property type="match status" value="1"/>
</dbReference>
<dbReference type="Proteomes" id="UP000814243">
    <property type="component" value="Unassembled WGS sequence"/>
</dbReference>
<protein>
    <submittedName>
        <fullName evidence="4">Uncharacterized protein</fullName>
    </submittedName>
</protein>
<proteinExistence type="predicted"/>
<comment type="caution">
    <text evidence="4">The sequence shown here is derived from an EMBL/GenBank/DDBJ whole genome shotgun (WGS) entry which is preliminary data.</text>
</comment>
<evidence type="ECO:0000313" key="5">
    <source>
        <dbReference type="Proteomes" id="UP000814243"/>
    </source>
</evidence>
<dbReference type="AlphaFoldDB" id="A0A922MFL8"/>
<dbReference type="GO" id="GO:0003676">
    <property type="term" value="F:nucleic acid binding"/>
    <property type="evidence" value="ECO:0007669"/>
    <property type="project" value="InterPro"/>
</dbReference>
<accession>A0A922MFL8</accession>
<evidence type="ECO:0000313" key="4">
    <source>
        <dbReference type="EMBL" id="KAH9636042.1"/>
    </source>
</evidence>